<feature type="domain" description="T6SS Phospholipase effector Tle1-like catalytic" evidence="2">
    <location>
        <begin position="5"/>
        <end position="44"/>
    </location>
</feature>
<sequence length="171" mass="19280">MQRSKFPRTARSSARVIRHAVSIDERRAKFRQDLISQVRPNRPNYYKLRWRKPALTIHTLGEQRRGRSPAKPNGRRETLAVPGGTRDCSQISAGIRNASSAYMEMNSAATSLSNLSLDAIHNRENYDFDDEGACCWRAVHSKREADSKELRGIILLAGEELPDGSADRSQT</sequence>
<reference evidence="3" key="1">
    <citation type="journal article" date="2020" name="Stud. Mycol.">
        <title>101 Dothideomycetes genomes: a test case for predicting lifestyles and emergence of pathogens.</title>
        <authorList>
            <person name="Haridas S."/>
            <person name="Albert R."/>
            <person name="Binder M."/>
            <person name="Bloem J."/>
            <person name="Labutti K."/>
            <person name="Salamov A."/>
            <person name="Andreopoulos B."/>
            <person name="Baker S."/>
            <person name="Barry K."/>
            <person name="Bills G."/>
            <person name="Bluhm B."/>
            <person name="Cannon C."/>
            <person name="Castanera R."/>
            <person name="Culley D."/>
            <person name="Daum C."/>
            <person name="Ezra D."/>
            <person name="Gonzalez J."/>
            <person name="Henrissat B."/>
            <person name="Kuo A."/>
            <person name="Liang C."/>
            <person name="Lipzen A."/>
            <person name="Lutzoni F."/>
            <person name="Magnuson J."/>
            <person name="Mondo S."/>
            <person name="Nolan M."/>
            <person name="Ohm R."/>
            <person name="Pangilinan J."/>
            <person name="Park H.-J."/>
            <person name="Ramirez L."/>
            <person name="Alfaro M."/>
            <person name="Sun H."/>
            <person name="Tritt A."/>
            <person name="Yoshinaga Y."/>
            <person name="Zwiers L.-H."/>
            <person name="Turgeon B."/>
            <person name="Goodwin S."/>
            <person name="Spatafora J."/>
            <person name="Crous P."/>
            <person name="Grigoriev I."/>
        </authorList>
    </citation>
    <scope>NUCLEOTIDE SEQUENCE</scope>
    <source>
        <strain evidence="3">CBS 690.94</strain>
    </source>
</reference>
<proteinExistence type="predicted"/>
<evidence type="ECO:0000256" key="1">
    <source>
        <dbReference type="SAM" id="MobiDB-lite"/>
    </source>
</evidence>
<dbReference type="OrthoDB" id="3162439at2759"/>
<comment type="caution">
    <text evidence="3">The sequence shown here is derived from an EMBL/GenBank/DDBJ whole genome shotgun (WGS) entry which is preliminary data.</text>
</comment>
<evidence type="ECO:0000313" key="4">
    <source>
        <dbReference type="Proteomes" id="UP000799764"/>
    </source>
</evidence>
<dbReference type="AlphaFoldDB" id="A0A9P4PDV1"/>
<evidence type="ECO:0000313" key="3">
    <source>
        <dbReference type="EMBL" id="KAF2441363.1"/>
    </source>
</evidence>
<keyword evidence="4" id="KW-1185">Reference proteome</keyword>
<dbReference type="InterPro" id="IPR018712">
    <property type="entry name" value="Tle1-like_cat"/>
</dbReference>
<organism evidence="3 4">
    <name type="scientific">Karstenula rhodostoma CBS 690.94</name>
    <dbReference type="NCBI Taxonomy" id="1392251"/>
    <lineage>
        <taxon>Eukaryota</taxon>
        <taxon>Fungi</taxon>
        <taxon>Dikarya</taxon>
        <taxon>Ascomycota</taxon>
        <taxon>Pezizomycotina</taxon>
        <taxon>Dothideomycetes</taxon>
        <taxon>Pleosporomycetidae</taxon>
        <taxon>Pleosporales</taxon>
        <taxon>Massarineae</taxon>
        <taxon>Didymosphaeriaceae</taxon>
        <taxon>Karstenula</taxon>
    </lineage>
</organism>
<accession>A0A9P4PDV1</accession>
<dbReference type="Pfam" id="PF09994">
    <property type="entry name" value="T6SS_Tle1-like_cat"/>
    <property type="match status" value="1"/>
</dbReference>
<dbReference type="EMBL" id="MU001506">
    <property type="protein sequence ID" value="KAF2441363.1"/>
    <property type="molecule type" value="Genomic_DNA"/>
</dbReference>
<gene>
    <name evidence="3" type="ORF">P171DRAFT_435025</name>
</gene>
<name>A0A9P4PDV1_9PLEO</name>
<evidence type="ECO:0000259" key="2">
    <source>
        <dbReference type="Pfam" id="PF09994"/>
    </source>
</evidence>
<dbReference type="Proteomes" id="UP000799764">
    <property type="component" value="Unassembled WGS sequence"/>
</dbReference>
<feature type="region of interest" description="Disordered" evidence="1">
    <location>
        <begin position="61"/>
        <end position="85"/>
    </location>
</feature>
<protein>
    <recommendedName>
        <fullName evidence="2">T6SS Phospholipase effector Tle1-like catalytic domain-containing protein</fullName>
    </recommendedName>
</protein>